<dbReference type="InterPro" id="IPR031993">
    <property type="entry name" value="DUF4789"/>
</dbReference>
<dbReference type="Pfam" id="PF16033">
    <property type="entry name" value="DUF4789"/>
    <property type="match status" value="4"/>
</dbReference>
<name>A0A553P7C0_TIGCA</name>
<comment type="caution">
    <text evidence="3">The sequence shown here is derived from an EMBL/GenBank/DDBJ whole genome shotgun (WGS) entry which is preliminary data.</text>
</comment>
<feature type="signal peptide" evidence="1">
    <location>
        <begin position="1"/>
        <end position="24"/>
    </location>
</feature>
<sequence>MMTAPQVLLVLSVLTTQYLGWVSAKQSELVDNPHKTCPPGYDLHYDRSARKYECLCKKYYLYWPEDGLCYREYYQGPCPEGHRLVRNETTRQPYCACPFFSAKYEPDGKCYQEYTQGPCPLGQLIMVDRSTGQGICSCDSSLTMYYHKDTDKCYELYKQGPCPQGHILSFNYGTFQPQCKCQDGYQLHTDGKCYQLNSQGPCAGELKDCPGTPCYMKTLEAIDIKCTCLPKNSMTEDHQCYQPYTRGPCQFGEWLVFKKDGTSECQDKKYCKRFDNWHWWSPHQRCYRQFSQGPCKKGKLFYLDTDEGGTGCYCKKDWDAYYWNKTGECFEQESPGPCADGQYFAYNGTSKSTECSCFTNFVRNPDSGNCVEQFSQGDCPQGQLVTEGSDGTMKCDCGPHMRDHYWPLDNSCYPHYEQGPCSKGEQFRLHPIEKRPSCIVWGRTSYARRYYKKK</sequence>
<dbReference type="PANTHER" id="PTHR21177">
    <property type="entry name" value="IP06524P-RELATED"/>
    <property type="match status" value="1"/>
</dbReference>
<dbReference type="OMA" id="QESPGPC"/>
<feature type="domain" description="DUF4789" evidence="2">
    <location>
        <begin position="126"/>
        <end position="180"/>
    </location>
</feature>
<feature type="domain" description="DUF4789" evidence="2">
    <location>
        <begin position="209"/>
        <end position="273"/>
    </location>
</feature>
<reference evidence="3 4" key="1">
    <citation type="journal article" date="2018" name="Nat. Ecol. Evol.">
        <title>Genomic signatures of mitonuclear coevolution across populations of Tigriopus californicus.</title>
        <authorList>
            <person name="Barreto F.S."/>
            <person name="Watson E.T."/>
            <person name="Lima T.G."/>
            <person name="Willett C.S."/>
            <person name="Edmands S."/>
            <person name="Li W."/>
            <person name="Burton R.S."/>
        </authorList>
    </citation>
    <scope>NUCLEOTIDE SEQUENCE [LARGE SCALE GENOMIC DNA]</scope>
    <source>
        <strain evidence="3 4">San Diego</strain>
    </source>
</reference>
<feature type="domain" description="DUF4789" evidence="2">
    <location>
        <begin position="37"/>
        <end position="95"/>
    </location>
</feature>
<keyword evidence="4" id="KW-1185">Reference proteome</keyword>
<dbReference type="PANTHER" id="PTHR21177:SF4">
    <property type="entry name" value="IP06524P"/>
    <property type="match status" value="1"/>
</dbReference>
<evidence type="ECO:0000313" key="4">
    <source>
        <dbReference type="Proteomes" id="UP000318571"/>
    </source>
</evidence>
<feature type="chain" id="PRO_5021815017" description="DUF4789 domain-containing protein" evidence="1">
    <location>
        <begin position="25"/>
        <end position="454"/>
    </location>
</feature>
<dbReference type="OrthoDB" id="6328618at2759"/>
<accession>A0A553P7C0</accession>
<evidence type="ECO:0000256" key="1">
    <source>
        <dbReference type="SAM" id="SignalP"/>
    </source>
</evidence>
<dbReference type="EMBL" id="VCGU01000007">
    <property type="protein sequence ID" value="TRY73579.1"/>
    <property type="molecule type" value="Genomic_DNA"/>
</dbReference>
<evidence type="ECO:0000313" key="3">
    <source>
        <dbReference type="EMBL" id="TRY73579.1"/>
    </source>
</evidence>
<dbReference type="Proteomes" id="UP000318571">
    <property type="component" value="Chromosome 3"/>
</dbReference>
<feature type="domain" description="DUF4789" evidence="2">
    <location>
        <begin position="384"/>
        <end position="439"/>
    </location>
</feature>
<organism evidence="3 4">
    <name type="scientific">Tigriopus californicus</name>
    <name type="common">Marine copepod</name>
    <dbReference type="NCBI Taxonomy" id="6832"/>
    <lineage>
        <taxon>Eukaryota</taxon>
        <taxon>Metazoa</taxon>
        <taxon>Ecdysozoa</taxon>
        <taxon>Arthropoda</taxon>
        <taxon>Crustacea</taxon>
        <taxon>Multicrustacea</taxon>
        <taxon>Hexanauplia</taxon>
        <taxon>Copepoda</taxon>
        <taxon>Harpacticoida</taxon>
        <taxon>Harpacticidae</taxon>
        <taxon>Tigriopus</taxon>
    </lineage>
</organism>
<gene>
    <name evidence="3" type="ORF">TCAL_05033</name>
</gene>
<evidence type="ECO:0000259" key="2">
    <source>
        <dbReference type="Pfam" id="PF16033"/>
    </source>
</evidence>
<dbReference type="AlphaFoldDB" id="A0A553P7C0"/>
<protein>
    <recommendedName>
        <fullName evidence="2">DUF4789 domain-containing protein</fullName>
    </recommendedName>
</protein>
<keyword evidence="1" id="KW-0732">Signal</keyword>
<proteinExistence type="predicted"/>